<feature type="binding site" evidence="4">
    <location>
        <position position="30"/>
    </location>
    <ligand>
        <name>substrate</name>
    </ligand>
</feature>
<dbReference type="GO" id="GO:0008813">
    <property type="term" value="F:chorismate lyase activity"/>
    <property type="evidence" value="ECO:0007669"/>
    <property type="project" value="UniProtKB-UniRule"/>
</dbReference>
<keyword evidence="4 5" id="KW-0670">Pyruvate</keyword>
<evidence type="ECO:0000256" key="4">
    <source>
        <dbReference type="HAMAP-Rule" id="MF_01632"/>
    </source>
</evidence>
<comment type="similarity">
    <text evidence="4">Belongs to the UbiC family.</text>
</comment>
<dbReference type="InterPro" id="IPR028978">
    <property type="entry name" value="Chorismate_lyase_/UTRA_dom_sf"/>
</dbReference>
<dbReference type="Gene3D" id="3.40.1410.10">
    <property type="entry name" value="Chorismate lyase-like"/>
    <property type="match status" value="1"/>
</dbReference>
<reference evidence="5 6" key="1">
    <citation type="submission" date="2017-05" db="EMBL/GenBank/DDBJ databases">
        <authorList>
            <person name="Song R."/>
            <person name="Chenine A.L."/>
            <person name="Ruprecht R.M."/>
        </authorList>
    </citation>
    <scope>NUCLEOTIDE SEQUENCE [LARGE SCALE GENOMIC DNA]</scope>
    <source>
        <strain evidence="5 6">CECT 8899</strain>
    </source>
</reference>
<feature type="binding site" evidence="4">
    <location>
        <position position="171"/>
    </location>
    <ligand>
        <name>substrate</name>
    </ligand>
</feature>
<protein>
    <recommendedName>
        <fullName evidence="4">Probable chorismate pyruvate-lyase</fullName>
        <shortName evidence="4">CL</shortName>
        <shortName evidence="4">CPL</shortName>
        <ecNumber evidence="4">4.1.3.40</ecNumber>
    </recommendedName>
</protein>
<evidence type="ECO:0000313" key="5">
    <source>
        <dbReference type="EMBL" id="SMY09262.1"/>
    </source>
</evidence>
<comment type="pathway">
    <text evidence="4">Cofactor biosynthesis; ubiquinone biosynthesis.</text>
</comment>
<comment type="subcellular location">
    <subcellularLocation>
        <location evidence="4">Cytoplasm</location>
    </subcellularLocation>
</comment>
<comment type="function">
    <text evidence="4">Removes the pyruvyl group from chorismate, with concomitant aromatization of the ring, to provide 4-hydroxybenzoate (4HB) for the ubiquinone pathway.</text>
</comment>
<dbReference type="PANTHER" id="PTHR38683">
    <property type="entry name" value="CHORISMATE PYRUVATE-LYASE"/>
    <property type="match status" value="1"/>
</dbReference>
<organism evidence="5 6">
    <name type="scientific">Flavimaricola marinus</name>
    <dbReference type="NCBI Taxonomy" id="1819565"/>
    <lineage>
        <taxon>Bacteria</taxon>
        <taxon>Pseudomonadati</taxon>
        <taxon>Pseudomonadota</taxon>
        <taxon>Alphaproteobacteria</taxon>
        <taxon>Rhodobacterales</taxon>
        <taxon>Paracoccaceae</taxon>
        <taxon>Flavimaricola</taxon>
    </lineage>
</organism>
<dbReference type="EMBL" id="FXZK01000008">
    <property type="protein sequence ID" value="SMY09262.1"/>
    <property type="molecule type" value="Genomic_DNA"/>
</dbReference>
<dbReference type="OrthoDB" id="7862089at2"/>
<dbReference type="AlphaFoldDB" id="A0A238LI26"/>
<evidence type="ECO:0000256" key="3">
    <source>
        <dbReference type="ARBA" id="ARBA00023239"/>
    </source>
</evidence>
<gene>
    <name evidence="4 5" type="primary">ubiC</name>
    <name evidence="5" type="ORF">LOM8899_03427</name>
</gene>
<dbReference type="PANTHER" id="PTHR38683:SF1">
    <property type="entry name" value="CHORISMATE PYRUVATE-LYASE"/>
    <property type="match status" value="1"/>
</dbReference>
<dbReference type="UniPathway" id="UPA00232"/>
<name>A0A238LI26_9RHOB</name>
<feature type="binding site" evidence="4">
    <location>
        <position position="72"/>
    </location>
    <ligand>
        <name>substrate</name>
    </ligand>
</feature>
<sequence>MTTLWTPYTPDLYSDLPVLVRDWVALTSSMTARIGLVADSPIDVEVLRQTEAQLRPDEAGLLELSDGPTVVREVCLSAEGLPLLVARTAVTSQKLQAHPTIVKLGNKALGSLLFAGPKPCPYTAREFARLTEGDALFDLVRSRHSGAAAQSEYWARRTLFWLFDEPLLVTEIFLPELLEHPRAREV</sequence>
<keyword evidence="6" id="KW-1185">Reference proteome</keyword>
<keyword evidence="1 4" id="KW-0963">Cytoplasm</keyword>
<dbReference type="SUPFAM" id="SSF64288">
    <property type="entry name" value="Chorismate lyase-like"/>
    <property type="match status" value="1"/>
</dbReference>
<comment type="catalytic activity">
    <reaction evidence="4">
        <text>chorismate = 4-hydroxybenzoate + pyruvate</text>
        <dbReference type="Rhea" id="RHEA:16505"/>
        <dbReference type="ChEBI" id="CHEBI:15361"/>
        <dbReference type="ChEBI" id="CHEBI:17879"/>
        <dbReference type="ChEBI" id="CHEBI:29748"/>
        <dbReference type="EC" id="4.1.3.40"/>
    </reaction>
</comment>
<evidence type="ECO:0000313" key="6">
    <source>
        <dbReference type="Proteomes" id="UP000201613"/>
    </source>
</evidence>
<keyword evidence="3 4" id="KW-0456">Lyase</keyword>
<dbReference type="HAMAP" id="MF_01632">
    <property type="entry name" value="UbiC"/>
    <property type="match status" value="1"/>
</dbReference>
<proteinExistence type="inferred from homology"/>
<evidence type="ECO:0000256" key="2">
    <source>
        <dbReference type="ARBA" id="ARBA00022688"/>
    </source>
</evidence>
<dbReference type="RefSeq" id="WP_093993452.1">
    <property type="nucleotide sequence ID" value="NZ_FXZK01000008.1"/>
</dbReference>
<keyword evidence="2 4" id="KW-0831">Ubiquinone biosynthesis</keyword>
<dbReference type="InterPro" id="IPR007440">
    <property type="entry name" value="Chorismate--pyruvate_lyase"/>
</dbReference>
<dbReference type="GO" id="GO:0006744">
    <property type="term" value="P:ubiquinone biosynthetic process"/>
    <property type="evidence" value="ECO:0007669"/>
    <property type="project" value="UniProtKB-UniRule"/>
</dbReference>
<dbReference type="Proteomes" id="UP000201613">
    <property type="component" value="Unassembled WGS sequence"/>
</dbReference>
<dbReference type="GO" id="GO:0042866">
    <property type="term" value="P:pyruvate biosynthetic process"/>
    <property type="evidence" value="ECO:0007669"/>
    <property type="project" value="UniProtKB-UniRule"/>
</dbReference>
<accession>A0A238LI26</accession>
<dbReference type="EC" id="4.1.3.40" evidence="4"/>
<dbReference type="GO" id="GO:0005829">
    <property type="term" value="C:cytosol"/>
    <property type="evidence" value="ECO:0007669"/>
    <property type="project" value="TreeGrafter"/>
</dbReference>
<evidence type="ECO:0000256" key="1">
    <source>
        <dbReference type="ARBA" id="ARBA00022490"/>
    </source>
</evidence>
<dbReference type="Pfam" id="PF04345">
    <property type="entry name" value="Chor_lyase"/>
    <property type="match status" value="1"/>
</dbReference>
<feature type="binding site" evidence="4">
    <location>
        <position position="109"/>
    </location>
    <ligand>
        <name>substrate</name>
    </ligand>
</feature>